<feature type="coiled-coil region" evidence="8">
    <location>
        <begin position="1517"/>
        <end position="1576"/>
    </location>
</feature>
<dbReference type="EMBL" id="CAJFCJ010000020">
    <property type="protein sequence ID" value="CAD5124129.1"/>
    <property type="molecule type" value="Genomic_DNA"/>
</dbReference>
<dbReference type="GO" id="GO:0034451">
    <property type="term" value="C:centriolar satellite"/>
    <property type="evidence" value="ECO:0007669"/>
    <property type="project" value="TreeGrafter"/>
</dbReference>
<feature type="domain" description="Centrosomal protein of 290kDa coiled-coil region" evidence="10">
    <location>
        <begin position="1267"/>
        <end position="1393"/>
    </location>
</feature>
<keyword evidence="5 8" id="KW-0175">Coiled coil</keyword>
<feature type="coiled-coil region" evidence="8">
    <location>
        <begin position="2386"/>
        <end position="2452"/>
    </location>
</feature>
<evidence type="ECO:0000256" key="2">
    <source>
        <dbReference type="ARBA" id="ARBA00004300"/>
    </source>
</evidence>
<feature type="coiled-coil region" evidence="8">
    <location>
        <begin position="772"/>
        <end position="838"/>
    </location>
</feature>
<feature type="coiled-coil region" evidence="8">
    <location>
        <begin position="1198"/>
        <end position="1225"/>
    </location>
</feature>
<dbReference type="InterPro" id="IPR032321">
    <property type="entry name" value="Cep209_CC5"/>
</dbReference>
<dbReference type="GO" id="GO:0097711">
    <property type="term" value="P:ciliary basal body-plasma membrane docking"/>
    <property type="evidence" value="ECO:0007669"/>
    <property type="project" value="TreeGrafter"/>
</dbReference>
<evidence type="ECO:0000256" key="8">
    <source>
        <dbReference type="SAM" id="Coils"/>
    </source>
</evidence>
<dbReference type="PANTHER" id="PTHR18879:SF20">
    <property type="entry name" value="CENTROSOMAL PROTEIN OF 290 KDA"/>
    <property type="match status" value="1"/>
</dbReference>
<keyword evidence="6" id="KW-0206">Cytoskeleton</keyword>
<feature type="coiled-coil region" evidence="8">
    <location>
        <begin position="2127"/>
        <end position="2358"/>
    </location>
</feature>
<feature type="coiled-coil region" evidence="8">
    <location>
        <begin position="1260"/>
        <end position="1411"/>
    </location>
</feature>
<evidence type="ECO:0000313" key="12">
    <source>
        <dbReference type="Proteomes" id="UP000549394"/>
    </source>
</evidence>
<feature type="coiled-coil region" evidence="8">
    <location>
        <begin position="2051"/>
        <end position="2085"/>
    </location>
</feature>
<evidence type="ECO:0000256" key="1">
    <source>
        <dbReference type="ARBA" id="ARBA00004120"/>
    </source>
</evidence>
<accession>A0A7I8W7E1</accession>
<comment type="caution">
    <text evidence="11">The sequence shown here is derived from an EMBL/GenBank/DDBJ whole genome shotgun (WGS) entry which is preliminary data.</text>
</comment>
<feature type="region of interest" description="Disordered" evidence="9">
    <location>
        <begin position="1924"/>
        <end position="1966"/>
    </location>
</feature>
<organism evidence="11 12">
    <name type="scientific">Dimorphilus gyrociliatus</name>
    <dbReference type="NCBI Taxonomy" id="2664684"/>
    <lineage>
        <taxon>Eukaryota</taxon>
        <taxon>Metazoa</taxon>
        <taxon>Spiralia</taxon>
        <taxon>Lophotrochozoa</taxon>
        <taxon>Annelida</taxon>
        <taxon>Polychaeta</taxon>
        <taxon>Polychaeta incertae sedis</taxon>
        <taxon>Dinophilidae</taxon>
        <taxon>Dimorphilus</taxon>
    </lineage>
</organism>
<comment type="subcellular location">
    <subcellularLocation>
        <location evidence="1">Cytoplasm</location>
        <location evidence="1">Cytoskeleton</location>
        <location evidence="1">Cilium basal body</location>
    </subcellularLocation>
    <subcellularLocation>
        <location evidence="2">Cytoplasm</location>
        <location evidence="2">Cytoskeleton</location>
        <location evidence="2">Microtubule organizing center</location>
        <location evidence="2">Centrosome</location>
    </subcellularLocation>
</comment>
<evidence type="ECO:0000256" key="6">
    <source>
        <dbReference type="ARBA" id="ARBA00023212"/>
    </source>
</evidence>
<feature type="coiled-coil region" evidence="8">
    <location>
        <begin position="1050"/>
        <end position="1135"/>
    </location>
</feature>
<dbReference type="InterPro" id="IPR026201">
    <property type="entry name" value="Cep290"/>
</dbReference>
<protein>
    <submittedName>
        <fullName evidence="11">DgyrCDS12430</fullName>
    </submittedName>
</protein>
<feature type="compositionally biased region" description="Basic and acidic residues" evidence="9">
    <location>
        <begin position="153"/>
        <end position="167"/>
    </location>
</feature>
<feature type="coiled-coil region" evidence="8">
    <location>
        <begin position="1444"/>
        <end position="1478"/>
    </location>
</feature>
<dbReference type="GO" id="GO:0035869">
    <property type="term" value="C:ciliary transition zone"/>
    <property type="evidence" value="ECO:0007669"/>
    <property type="project" value="TreeGrafter"/>
</dbReference>
<evidence type="ECO:0000259" key="10">
    <source>
        <dbReference type="Pfam" id="PF16574"/>
    </source>
</evidence>
<proteinExistence type="predicted"/>
<dbReference type="OrthoDB" id="6351660at2759"/>
<evidence type="ECO:0000256" key="5">
    <source>
        <dbReference type="ARBA" id="ARBA00023054"/>
    </source>
</evidence>
<name>A0A7I8W7E1_9ANNE</name>
<dbReference type="Pfam" id="PF16574">
    <property type="entry name" value="CEP209_CC5"/>
    <property type="match status" value="1"/>
</dbReference>
<dbReference type="GO" id="GO:1905515">
    <property type="term" value="P:non-motile cilium assembly"/>
    <property type="evidence" value="ECO:0007669"/>
    <property type="project" value="TreeGrafter"/>
</dbReference>
<evidence type="ECO:0000256" key="3">
    <source>
        <dbReference type="ARBA" id="ARBA00022490"/>
    </source>
</evidence>
<gene>
    <name evidence="11" type="ORF">DGYR_LOCUS11718</name>
</gene>
<reference evidence="11 12" key="1">
    <citation type="submission" date="2020-08" db="EMBL/GenBank/DDBJ databases">
        <authorList>
            <person name="Hejnol A."/>
        </authorList>
    </citation>
    <scope>NUCLEOTIDE SEQUENCE [LARGE SCALE GENOMIC DNA]</scope>
</reference>
<dbReference type="Proteomes" id="UP000549394">
    <property type="component" value="Unassembled WGS sequence"/>
</dbReference>
<evidence type="ECO:0000313" key="11">
    <source>
        <dbReference type="EMBL" id="CAD5124129.1"/>
    </source>
</evidence>
<feature type="coiled-coil region" evidence="8">
    <location>
        <begin position="687"/>
        <end position="735"/>
    </location>
</feature>
<evidence type="ECO:0000256" key="4">
    <source>
        <dbReference type="ARBA" id="ARBA00022794"/>
    </source>
</evidence>
<dbReference type="PANTHER" id="PTHR18879">
    <property type="entry name" value="CENTROSOMAL PROTEIN OF 290 KDA"/>
    <property type="match status" value="1"/>
</dbReference>
<feature type="compositionally biased region" description="Basic and acidic residues" evidence="9">
    <location>
        <begin position="1924"/>
        <end position="1941"/>
    </location>
</feature>
<sequence length="2462" mass="286545">MGELTIESLATFNAEDAKDEEVVNVIEFLVSREPESVSEDSNVQILVNALQQCLNLKCVELEVATEEVMSFSKINKKREKEMEQEVNRLQLELQEAKKKSIRTTTGESVPENLINNIQSLEQMVDELRRQKESILVDLDKERRNLEQQSAEMENLKRDLRDSQRESGLLKEDKNKLQGMVQKFNEELRAKREDEDKQRENLRAKNKDMSGLQDEMNKLYDEKITLERRIEDLKQEIRDGSEEFEKTKEECFKMRQLYTDSDRQLKVLENENEMLKDQNEALHNAQKNKLDADDQIMIYVNEKVESWTNLLSEKDAHILRLNSQISDLKDRLTAANMDSEKASVALLTKVLEDKNKEIESLTNKLSDGVNEMNEVKAEIEDLRREINKGQSQPVGKVTMKLAQMQELMKTQAEQLRIAEEKAVEAEAHAEEKDRRMNEFWEEYRNRFSGNDPLSDAITDLKRVNNEKKNLEKQYEELIQHIDKCEWKLNEMADENEALRERLGYKADDKIDLADFKMLKAVRKEEDRANIMILQKEIEGNEDTIYKLKNQIRLLARRVGPSGVRAAWSEDTGDNFIVSETVSKLSAEPGTAEIFSKKQKIEMEKLEKKFQKLSLETSELRNKEKDLLEENKGLHDGLKEIKSALEEERVNSGGTLVLECPSLDKMLTAIEAKNVMGRYDATFYLKAQVDNLTGHNEALRKELRDVRYEATKATVQFEKQQNKTNTLEAELKSLKEAGAGVHFQTIALPEGMAPTSSDVIASLNEHLVQILQELSLKEKMLVEMEESLEVYKRKFAVVRTQQGLIYKEYIERKKEMDKELERLRKELQDAIGEKEESKAKGIELDNLLDSLSNEDEIKSRLADLTRKITVLKVNEKALTRRFTALSEMEQTCRKENTKLKNEMIEMEAAITDRISYLQRYKDMASFKLASLQKRLDDSVPSKDLERANKEHTELTEKYRDLLEKSNHLVAKNEENSGFEVEIKRLRSENDVFKQELSTEKEKLHVIEAAFERLRKEGLGREATEILGDSDVISLSKKITTLELKELNERQRADHSARMYDQQKIQLRELEDRNFELESKFREITKMNLELQKTERELQDELANSVTKEISDRDRTKILELEEALSKTKLEVATLKDISEVASNQARALDQQQVSRDKEVTSLRQQLLDFQCSSDEKSVIGKLHRQLVQLQISEGTAVRKVQDSHKKILKLEAQLLRTERKIDEKDQTIYHNRQESRTKQRYLKTTLQEFRRRYSGAVPLPTQEKFTENLVKLQKDKANVEEQLRLTNIDRDKVESELQKAKLQRDGLQELISALKDGAGAAKVVEWHSRLEEVRLEMLKHKRNCDKLQQQIHHLESVNKQYEAEASDLDEQKVRMEKELEARQLEWEQREVELERTIMNMEKHQAEIASAASQFESAVGAIPDTSLPVAEQLEQATTTIKRNVKLILDARAETQATKKRMEELENKVKKLECDVTARDRVITELRLRLPASQERDDAIAKATAHLEGSAPPSTDADYPVKVAQATVASLQARLEQKQQTIAKFDELLKNARDDLLHQAKRHEIELKNLQEQLHAQREDGLRKLRKAATEKIDQSTLPTNQQLRRLNELEDEVAERDNSMAALRDKLAKCRQECHSWKCKHDDLIKSHSAEIDSIRENHNLELSEVKEQLDNIEEEARQKSDQIAILYQEIEHQKRENVKAPTTAMKQLVERLKSDLKDKEKQQATLSKTLQDLRSDMVKQAQSEVQAYADQTSTEIHIEKVVDKRTKGLQEEVEQLEKQIISLKKSNKIIQKEREHMALAQEEFEADKGRLEKQVKKLKSDKKKLEEEVDDLDNKIRRMGNVRKQGFVAGDNQREVEELRRKNKVLQDELKRKMTAEKPYEQTKPEAVAKWEETKKWQQMVDRLNTRLKDKDNEVEKLHKDCDRYKEGLNRANQEKEQLEKRISSLKSSGSAKPKTKPSAFAPSSIKEQHSLEEYKKRNFELEEEIAEMKRQLLAGKETTVQEIELRNKFLSERLDAYEQEATRRTMAGDSETISSAAHRTLQKKEQKLQRDFIKVSEENVELKLEIEKLNKDVPRLRQRVHDLQQYVDVLKMEKEQLSMNSSGSTERLTAILTPPSGVRRIGESGKSARELERTIALLKKVVEKLQLENERLKKTPGIVNSEQLKGLGKENSALREQLEELRSKVGASLSERYESQQMAVQRIKQDYEKLRKELRKEIETNEKLKMQVQQVERNRDRLHSDLEMVKAKLHGGESKVASKANITTHLYETRIKELEEDLEKKDKVLADSKALLREAAMREQELITDNRDLQRQIQIIQTVPTTHADGETLSLLQQTRMDVSRLEEEKGELLKEIRNLRRRTVTGDMQDIRDDEMVEKLRVHDQTIEDNLDLRTKLRAVELERDQLNNRVGKLNKELENFGPAFFEEIEDLKYNYKQAVERNVRYEEELKRISTQFDIPIDIQSL</sequence>
<keyword evidence="4" id="KW-0970">Cilium biogenesis/degradation</keyword>
<keyword evidence="7" id="KW-0966">Cell projection</keyword>
<feature type="coiled-coil region" evidence="8">
    <location>
        <begin position="942"/>
        <end position="1014"/>
    </location>
</feature>
<evidence type="ECO:0000256" key="7">
    <source>
        <dbReference type="ARBA" id="ARBA00023273"/>
    </source>
</evidence>
<keyword evidence="3" id="KW-0963">Cytoplasm</keyword>
<keyword evidence="12" id="KW-1185">Reference proteome</keyword>
<feature type="region of interest" description="Disordered" evidence="9">
    <location>
        <begin position="148"/>
        <end position="167"/>
    </location>
</feature>
<dbReference type="GO" id="GO:1905349">
    <property type="term" value="P:ciliary transition zone assembly"/>
    <property type="evidence" value="ECO:0007669"/>
    <property type="project" value="TreeGrafter"/>
</dbReference>
<evidence type="ECO:0000256" key="9">
    <source>
        <dbReference type="SAM" id="MobiDB-lite"/>
    </source>
</evidence>
<feature type="coiled-coil region" evidence="8">
    <location>
        <begin position="594"/>
        <end position="628"/>
    </location>
</feature>